<keyword evidence="2" id="KW-1185">Reference proteome</keyword>
<dbReference type="EMBL" id="CP012528">
    <property type="protein sequence ID" value="ALC48217.1"/>
    <property type="molecule type" value="Genomic_DNA"/>
</dbReference>
<protein>
    <submittedName>
        <fullName evidence="1">CG14786</fullName>
    </submittedName>
</protein>
<dbReference type="AlphaFoldDB" id="A0A0M4EX50"/>
<evidence type="ECO:0000313" key="1">
    <source>
        <dbReference type="EMBL" id="ALC48217.1"/>
    </source>
</evidence>
<dbReference type="GO" id="GO:0005634">
    <property type="term" value="C:nucleus"/>
    <property type="evidence" value="ECO:0007669"/>
    <property type="project" value="TreeGrafter"/>
</dbReference>
<sequence>MLRTHLLQNVCRSYMLRTAQRGIATATPATVSATNSAKPRYAMAVATTRTLPSVHGYASVARAPAFSNKKRAPKANNGAAGSVSIEDLWTQLEAFYQQHSLVRYENCERIIQQLEAVANDEKLPLSAQQLHFLLGICVPELLPAQTRTERLALFQRLWSQLLKVEQPKLAHYYTQLEMLQQNQLPLPNHQALLAEIAVYNGAADATLYSALLDVAGASGNMRQVTELLSEMRALNMPLTERNFHALLLGHGRSGDLAGMDKVLVGMRAGGISPTASTQALCFVLHVENAQLAKAQELLQQHEQQLQVPQLLQMLRAVVSAEHVNTQLMEQLLALLPAEYINDTDVPAALNALGMHLLHQQKATLMMQLVAALPAPQFTAQQNQDGFGALLLQELFRARTPLEQMLQFAAQLRQSGQNPRALQLLAELALRRQPSLALSCLQALHTAAEPLRPHYFWPLLLQQHKREGERGVLHVLGEMQQLQVQCDEETLRLYVLPLLQQTLQQPPLAMQQLDAVGVRASLTLEPLLAQLLQQQQTTEALQLLQQYPTRLRLTSLLQPLAALGVHARATKSYAQFAQLLQALQQRSLQRKEDFVGALLLQMCAPQTRLRQEPTALLRLLHELQRLQLHISPAAAESLLAVTSSWDASNAQAATKALQLLRSKELTLPPDTLPFDGFIKHPRDMTLDELECHLVELEAKQLNTRGVLRRLLQLNVRDGRLERALQLEQKCQQLKVQVSAGMLASILELHIKLKQLPRAQQTLQQLAQSFPAFQLDEHKLLDYAALLVEGEQLTLAKQLLEQRAAAHKIHGGDYVIKNVWQLLNSVAQLASKQPVPESGRTLTNEIFEFLRTLGYCQTHNALLGPLVREWLLRGDLAGAVAEFQRLATRYKHTPLQFELLSLLVSLSNGDEQQLARYASSCKQSAQQQLAEVTATVSRVHGAANMNSALLLALAESGTETQLRRLIINPEFQLNHQLLLKNCEHLGQEGAVRTLLRLARGVRGLQRTIDEQAIYDMLLAKFSKSNNYEAALDLYERLQADDELKVSQDFVRNLAKLLQLNNVEIPSSIALRAQIR</sequence>
<name>A0A0M4EX50_DROBS</name>
<accession>A0A0M4EX50</accession>
<dbReference type="PANTHER" id="PTHR46669:SF2">
    <property type="entry name" value="EG:BACN32G11.3 PROTEIN"/>
    <property type="match status" value="1"/>
</dbReference>
<dbReference type="GO" id="GO:0070129">
    <property type="term" value="P:regulation of mitochondrial translation"/>
    <property type="evidence" value="ECO:0007669"/>
    <property type="project" value="TreeGrafter"/>
</dbReference>
<reference evidence="1 2" key="1">
    <citation type="submission" date="2015-08" db="EMBL/GenBank/DDBJ databases">
        <title>Ancestral chromatin configuration constrains chromatin evolution on differentiating sex chromosomes in Drosophila.</title>
        <authorList>
            <person name="Zhou Q."/>
            <person name="Bachtrog D."/>
        </authorList>
    </citation>
    <scope>NUCLEOTIDE SEQUENCE [LARGE SCALE GENOMIC DNA]</scope>
    <source>
        <tissue evidence="1">Whole larvae</tissue>
    </source>
</reference>
<dbReference type="PANTHER" id="PTHR46669">
    <property type="entry name" value="LEUCINE-RICH PPR MOTIF-CONTAINING PROTEIN, MITOCHONDRIAL"/>
    <property type="match status" value="1"/>
</dbReference>
<dbReference type="InterPro" id="IPR011990">
    <property type="entry name" value="TPR-like_helical_dom_sf"/>
</dbReference>
<proteinExistence type="predicted"/>
<dbReference type="SMR" id="A0A0M4EX50"/>
<gene>
    <name evidence="1" type="ORF">Dbus_chrXg73</name>
</gene>
<organism evidence="1 2">
    <name type="scientific">Drosophila busckii</name>
    <name type="common">Fruit fly</name>
    <dbReference type="NCBI Taxonomy" id="30019"/>
    <lineage>
        <taxon>Eukaryota</taxon>
        <taxon>Metazoa</taxon>
        <taxon>Ecdysozoa</taxon>
        <taxon>Arthropoda</taxon>
        <taxon>Hexapoda</taxon>
        <taxon>Insecta</taxon>
        <taxon>Pterygota</taxon>
        <taxon>Neoptera</taxon>
        <taxon>Endopterygota</taxon>
        <taxon>Diptera</taxon>
        <taxon>Brachycera</taxon>
        <taxon>Muscomorpha</taxon>
        <taxon>Ephydroidea</taxon>
        <taxon>Drosophilidae</taxon>
        <taxon>Drosophila</taxon>
    </lineage>
</organism>
<dbReference type="Gene3D" id="1.25.40.10">
    <property type="entry name" value="Tetratricopeptide repeat domain"/>
    <property type="match status" value="1"/>
</dbReference>
<dbReference type="GO" id="GO:0003730">
    <property type="term" value="F:mRNA 3'-UTR binding"/>
    <property type="evidence" value="ECO:0007669"/>
    <property type="project" value="TreeGrafter"/>
</dbReference>
<dbReference type="GO" id="GO:0005739">
    <property type="term" value="C:mitochondrion"/>
    <property type="evidence" value="ECO:0007669"/>
    <property type="project" value="TreeGrafter"/>
</dbReference>
<dbReference type="OrthoDB" id="767661at2759"/>
<dbReference type="STRING" id="30019.A0A0M4EX50"/>
<dbReference type="OMA" id="KNCEHLG"/>
<dbReference type="InterPro" id="IPR033490">
    <property type="entry name" value="LRP130"/>
</dbReference>
<dbReference type="Proteomes" id="UP000494163">
    <property type="component" value="Chromosome X"/>
</dbReference>
<evidence type="ECO:0000313" key="2">
    <source>
        <dbReference type="Proteomes" id="UP000494163"/>
    </source>
</evidence>